<dbReference type="Proteomes" id="UP000814128">
    <property type="component" value="Unassembled WGS sequence"/>
</dbReference>
<reference evidence="1" key="2">
    <citation type="journal article" date="2022" name="New Phytol.">
        <title>Evolutionary transition to the ectomycorrhizal habit in the genomes of a hyperdiverse lineage of mushroom-forming fungi.</title>
        <authorList>
            <person name="Looney B."/>
            <person name="Miyauchi S."/>
            <person name="Morin E."/>
            <person name="Drula E."/>
            <person name="Courty P.E."/>
            <person name="Kohler A."/>
            <person name="Kuo A."/>
            <person name="LaButti K."/>
            <person name="Pangilinan J."/>
            <person name="Lipzen A."/>
            <person name="Riley R."/>
            <person name="Andreopoulos W."/>
            <person name="He G."/>
            <person name="Johnson J."/>
            <person name="Nolan M."/>
            <person name="Tritt A."/>
            <person name="Barry K.W."/>
            <person name="Grigoriev I.V."/>
            <person name="Nagy L.G."/>
            <person name="Hibbett D."/>
            <person name="Henrissat B."/>
            <person name="Matheny P.B."/>
            <person name="Labbe J."/>
            <person name="Martin F.M."/>
        </authorList>
    </citation>
    <scope>NUCLEOTIDE SEQUENCE</scope>
    <source>
        <strain evidence="1">EC-137</strain>
    </source>
</reference>
<keyword evidence="2" id="KW-1185">Reference proteome</keyword>
<organism evidence="1 2">
    <name type="scientific">Vararia minispora EC-137</name>
    <dbReference type="NCBI Taxonomy" id="1314806"/>
    <lineage>
        <taxon>Eukaryota</taxon>
        <taxon>Fungi</taxon>
        <taxon>Dikarya</taxon>
        <taxon>Basidiomycota</taxon>
        <taxon>Agaricomycotina</taxon>
        <taxon>Agaricomycetes</taxon>
        <taxon>Russulales</taxon>
        <taxon>Lachnocladiaceae</taxon>
        <taxon>Vararia</taxon>
    </lineage>
</organism>
<name>A0ACB8R045_9AGAM</name>
<comment type="caution">
    <text evidence="1">The sequence shown here is derived from an EMBL/GenBank/DDBJ whole genome shotgun (WGS) entry which is preliminary data.</text>
</comment>
<protein>
    <submittedName>
        <fullName evidence="1">Uncharacterized protein</fullName>
    </submittedName>
</protein>
<proteinExistence type="predicted"/>
<sequence length="382" mass="41306">MPPLRPSWIFLVAAVVSTISFATTACGLPTASRTRPPGSFPLDADGARHLMVSGPVLDTRVASALGDAKIGAAKHPWRSALLRYPTSVSVDSTEPWIALISCATASPDTLERARKQGAVLDWDACEAPAWEEASSCVVRAVRHPERYASAEGGFTGGPGGTLTRAILDTFPVIKFHSGGVERPRSTATTDADAAEKAAHEMDVFDDDRKAPPLDEEHTLPPLPATQEAEQPIASPSSMQAAAEIPSVRAREPVATEVSDPMPDQIGRETCPICIVDFEEGDDLRVLPCEGQHQFHQACVDPWLLELSTSCPICRQDFQALQDIISGETEDGHGYESGAEARRSRNSSYGRFSRYLRFARRRQHGDDFDATNPPMPTAPDSSY</sequence>
<evidence type="ECO:0000313" key="1">
    <source>
        <dbReference type="EMBL" id="KAI0036901.1"/>
    </source>
</evidence>
<gene>
    <name evidence="1" type="ORF">K488DRAFT_67289</name>
</gene>
<accession>A0ACB8R045</accession>
<evidence type="ECO:0000313" key="2">
    <source>
        <dbReference type="Proteomes" id="UP000814128"/>
    </source>
</evidence>
<reference evidence="1" key="1">
    <citation type="submission" date="2021-02" db="EMBL/GenBank/DDBJ databases">
        <authorList>
            <consortium name="DOE Joint Genome Institute"/>
            <person name="Ahrendt S."/>
            <person name="Looney B.P."/>
            <person name="Miyauchi S."/>
            <person name="Morin E."/>
            <person name="Drula E."/>
            <person name="Courty P.E."/>
            <person name="Chicoki N."/>
            <person name="Fauchery L."/>
            <person name="Kohler A."/>
            <person name="Kuo A."/>
            <person name="Labutti K."/>
            <person name="Pangilinan J."/>
            <person name="Lipzen A."/>
            <person name="Riley R."/>
            <person name="Andreopoulos W."/>
            <person name="He G."/>
            <person name="Johnson J."/>
            <person name="Barry K.W."/>
            <person name="Grigoriev I.V."/>
            <person name="Nagy L."/>
            <person name="Hibbett D."/>
            <person name="Henrissat B."/>
            <person name="Matheny P.B."/>
            <person name="Labbe J."/>
            <person name="Martin F."/>
        </authorList>
    </citation>
    <scope>NUCLEOTIDE SEQUENCE</scope>
    <source>
        <strain evidence="1">EC-137</strain>
    </source>
</reference>
<dbReference type="EMBL" id="MU273467">
    <property type="protein sequence ID" value="KAI0036901.1"/>
    <property type="molecule type" value="Genomic_DNA"/>
</dbReference>